<comment type="caution">
    <text evidence="1">The sequence shown here is derived from an EMBL/GenBank/DDBJ whole genome shotgun (WGS) entry which is preliminary data.</text>
</comment>
<evidence type="ECO:0000313" key="1">
    <source>
        <dbReference type="EMBL" id="KHM90467.1"/>
    </source>
</evidence>
<name>A0AAJ0IV35_9XANT</name>
<reference evidence="1 3" key="1">
    <citation type="submission" date="2014-11" db="EMBL/GenBank/DDBJ databases">
        <title>Draft Genome Sequences of Xanthomonas vesicatoria Strains from the Balkan Peninsula.</title>
        <authorList>
            <person name="Vancheva T."/>
            <person name="Lefeuvre P."/>
            <person name="Bogatzevska N."/>
            <person name="Moncheva P."/>
            <person name="Koebnik R."/>
        </authorList>
    </citation>
    <scope>NUCLEOTIDE SEQUENCE [LARGE SCALE GENOMIC DNA]</scope>
    <source>
        <strain evidence="1 3">53M</strain>
    </source>
</reference>
<evidence type="ECO:0000313" key="3">
    <source>
        <dbReference type="Proteomes" id="UP000030969"/>
    </source>
</evidence>
<protein>
    <submittedName>
        <fullName evidence="1">Transposase</fullName>
    </submittedName>
</protein>
<dbReference type="EMBL" id="JSYJ01000233">
    <property type="protein sequence ID" value="KHM90467.1"/>
    <property type="molecule type" value="Genomic_DNA"/>
</dbReference>
<feature type="non-terminal residue" evidence="1">
    <location>
        <position position="1"/>
    </location>
</feature>
<sequence>FYNRQRLHSALGYRSPAEFEKMAVVP</sequence>
<evidence type="ECO:0000313" key="2">
    <source>
        <dbReference type="EMBL" id="KHM91494.1"/>
    </source>
</evidence>
<gene>
    <name evidence="2" type="ORF">OR61_18915</name>
    <name evidence="1" type="ORF">OR61_21875</name>
</gene>
<dbReference type="EMBL" id="JSYJ01000158">
    <property type="protein sequence ID" value="KHM91494.1"/>
    <property type="molecule type" value="Genomic_DNA"/>
</dbReference>
<dbReference type="AlphaFoldDB" id="A0AAJ0IV35"/>
<accession>A0AAJ0IV35</accession>
<organism evidence="1 3">
    <name type="scientific">Xanthomonas vesicatoria</name>
    <dbReference type="NCBI Taxonomy" id="56460"/>
    <lineage>
        <taxon>Bacteria</taxon>
        <taxon>Pseudomonadati</taxon>
        <taxon>Pseudomonadota</taxon>
        <taxon>Gammaproteobacteria</taxon>
        <taxon>Lysobacterales</taxon>
        <taxon>Lysobacteraceae</taxon>
        <taxon>Xanthomonas</taxon>
    </lineage>
</organism>
<dbReference type="Proteomes" id="UP000030969">
    <property type="component" value="Unassembled WGS sequence"/>
</dbReference>
<proteinExistence type="predicted"/>